<organism evidence="2 3">
    <name type="scientific">Decorospora gaudefroyi</name>
    <dbReference type="NCBI Taxonomy" id="184978"/>
    <lineage>
        <taxon>Eukaryota</taxon>
        <taxon>Fungi</taxon>
        <taxon>Dikarya</taxon>
        <taxon>Ascomycota</taxon>
        <taxon>Pezizomycotina</taxon>
        <taxon>Dothideomycetes</taxon>
        <taxon>Pleosporomycetidae</taxon>
        <taxon>Pleosporales</taxon>
        <taxon>Pleosporineae</taxon>
        <taxon>Pleosporaceae</taxon>
        <taxon>Decorospora</taxon>
    </lineage>
</organism>
<keyword evidence="3" id="KW-1185">Reference proteome</keyword>
<feature type="region of interest" description="Disordered" evidence="1">
    <location>
        <begin position="76"/>
        <end position="105"/>
    </location>
</feature>
<feature type="compositionally biased region" description="Polar residues" evidence="1">
    <location>
        <begin position="132"/>
        <end position="145"/>
    </location>
</feature>
<feature type="region of interest" description="Disordered" evidence="1">
    <location>
        <begin position="121"/>
        <end position="195"/>
    </location>
</feature>
<accession>A0A6A5JZL8</accession>
<gene>
    <name evidence="2" type="ORF">BDW02DRAFT_610405</name>
</gene>
<sequence length="225" mass="24470">MPHHHHHHHNPHNPSSLHAAQTLSTQINTNQRPRPPGNDFIATDDHGVPHRLYVDAQGNVAPALIECVKSARELWKESERERLERREEQRRRAGRRKGEVRGRGREARIASGFSVDLSGLGLGGGQAQAQARPQTGGSGARSQDGSVDVDASAGAGSRQPFTNPFQTHREPLGAHGRREHVGGLTGFGRGERGERGDAAWAFDMLRERERVLRGGGRGGDGERGG</sequence>
<dbReference type="EMBL" id="ML975425">
    <property type="protein sequence ID" value="KAF1829771.1"/>
    <property type="molecule type" value="Genomic_DNA"/>
</dbReference>
<reference evidence="2" key="1">
    <citation type="submission" date="2020-01" db="EMBL/GenBank/DDBJ databases">
        <authorList>
            <consortium name="DOE Joint Genome Institute"/>
            <person name="Haridas S."/>
            <person name="Albert R."/>
            <person name="Binder M."/>
            <person name="Bloem J."/>
            <person name="Labutti K."/>
            <person name="Salamov A."/>
            <person name="Andreopoulos B."/>
            <person name="Baker S.E."/>
            <person name="Barry K."/>
            <person name="Bills G."/>
            <person name="Bluhm B.H."/>
            <person name="Cannon C."/>
            <person name="Castanera R."/>
            <person name="Culley D.E."/>
            <person name="Daum C."/>
            <person name="Ezra D."/>
            <person name="Gonzalez J.B."/>
            <person name="Henrissat B."/>
            <person name="Kuo A."/>
            <person name="Liang C."/>
            <person name="Lipzen A."/>
            <person name="Lutzoni F."/>
            <person name="Magnuson J."/>
            <person name="Mondo S."/>
            <person name="Nolan M."/>
            <person name="Ohm R."/>
            <person name="Pangilinan J."/>
            <person name="Park H.-J."/>
            <person name="Ramirez L."/>
            <person name="Alfaro M."/>
            <person name="Sun H."/>
            <person name="Tritt A."/>
            <person name="Yoshinaga Y."/>
            <person name="Zwiers L.-H."/>
            <person name="Turgeon B.G."/>
            <person name="Goodwin S.B."/>
            <person name="Spatafora J.W."/>
            <person name="Crous P.W."/>
            <person name="Grigoriev I.V."/>
        </authorList>
    </citation>
    <scope>NUCLEOTIDE SEQUENCE</scope>
    <source>
        <strain evidence="2">P77</strain>
    </source>
</reference>
<proteinExistence type="predicted"/>
<protein>
    <submittedName>
        <fullName evidence="2">Uncharacterized protein</fullName>
    </submittedName>
</protein>
<dbReference type="Proteomes" id="UP000800040">
    <property type="component" value="Unassembled WGS sequence"/>
</dbReference>
<dbReference type="AlphaFoldDB" id="A0A6A5JZL8"/>
<evidence type="ECO:0000313" key="3">
    <source>
        <dbReference type="Proteomes" id="UP000800040"/>
    </source>
</evidence>
<name>A0A6A5JZL8_9PLEO</name>
<evidence type="ECO:0000313" key="2">
    <source>
        <dbReference type="EMBL" id="KAF1829771.1"/>
    </source>
</evidence>
<evidence type="ECO:0000256" key="1">
    <source>
        <dbReference type="SAM" id="MobiDB-lite"/>
    </source>
</evidence>